<protein>
    <submittedName>
        <fullName evidence="1">Uncharacterized protein</fullName>
    </submittedName>
</protein>
<dbReference type="Proteomes" id="UP001162972">
    <property type="component" value="Chromosome 17"/>
</dbReference>
<organism evidence="1 2">
    <name type="scientific">Salix udensis</name>
    <dbReference type="NCBI Taxonomy" id="889485"/>
    <lineage>
        <taxon>Eukaryota</taxon>
        <taxon>Viridiplantae</taxon>
        <taxon>Streptophyta</taxon>
        <taxon>Embryophyta</taxon>
        <taxon>Tracheophyta</taxon>
        <taxon>Spermatophyta</taxon>
        <taxon>Magnoliopsida</taxon>
        <taxon>eudicotyledons</taxon>
        <taxon>Gunneridae</taxon>
        <taxon>Pentapetalae</taxon>
        <taxon>rosids</taxon>
        <taxon>fabids</taxon>
        <taxon>Malpighiales</taxon>
        <taxon>Salicaceae</taxon>
        <taxon>Saliceae</taxon>
        <taxon>Salix</taxon>
    </lineage>
</organism>
<reference evidence="1 2" key="1">
    <citation type="journal article" date="2023" name="Int. J. Mol. Sci.">
        <title>De Novo Assembly and Annotation of 11 Diverse Shrub Willow (Salix) Genomes Reveals Novel Gene Organization in Sex-Linked Regions.</title>
        <authorList>
            <person name="Hyden B."/>
            <person name="Feng K."/>
            <person name="Yates T.B."/>
            <person name="Jawdy S."/>
            <person name="Cereghino C."/>
            <person name="Smart L.B."/>
            <person name="Muchero W."/>
        </authorList>
    </citation>
    <scope>NUCLEOTIDE SEQUENCE [LARGE SCALE GENOMIC DNA]</scope>
    <source>
        <tissue evidence="1">Shoot tip</tissue>
    </source>
</reference>
<evidence type="ECO:0000313" key="1">
    <source>
        <dbReference type="EMBL" id="KAJ6420791.1"/>
    </source>
</evidence>
<evidence type="ECO:0000313" key="2">
    <source>
        <dbReference type="Proteomes" id="UP001162972"/>
    </source>
</evidence>
<dbReference type="PROSITE" id="PS51257">
    <property type="entry name" value="PROKAR_LIPOPROTEIN"/>
    <property type="match status" value="1"/>
</dbReference>
<sequence length="111" mass="12016">MSVGRGRQLDLEVTDPVELGEDSGQGVLGLVSGCGFGVGIEEIVDGFEKRFEESEERLGHLPFCSEVADLAFEGGFLSSSCTNLHAESTTDLNIAPTEFHFHRSELLRNSV</sequence>
<accession>A0AAD6P952</accession>
<dbReference type="AlphaFoldDB" id="A0AAD6P952"/>
<keyword evidence="2" id="KW-1185">Reference proteome</keyword>
<dbReference type="EMBL" id="JAPFFJ010000008">
    <property type="protein sequence ID" value="KAJ6420791.1"/>
    <property type="molecule type" value="Genomic_DNA"/>
</dbReference>
<proteinExistence type="predicted"/>
<comment type="caution">
    <text evidence="1">The sequence shown here is derived from an EMBL/GenBank/DDBJ whole genome shotgun (WGS) entry which is preliminary data.</text>
</comment>
<gene>
    <name evidence="1" type="ORF">OIU84_028205</name>
</gene>
<name>A0AAD6P952_9ROSI</name>